<keyword evidence="1" id="KW-0472">Membrane</keyword>
<dbReference type="EMBL" id="JAENBP010000001">
    <property type="protein sequence ID" value="MBJ8349064.1"/>
    <property type="molecule type" value="Genomic_DNA"/>
</dbReference>
<organism evidence="2 3">
    <name type="scientific">Streptococcus zalophi</name>
    <dbReference type="NCBI Taxonomy" id="640031"/>
    <lineage>
        <taxon>Bacteria</taxon>
        <taxon>Bacillati</taxon>
        <taxon>Bacillota</taxon>
        <taxon>Bacilli</taxon>
        <taxon>Lactobacillales</taxon>
        <taxon>Streptococcaceae</taxon>
        <taxon>Streptococcus</taxon>
    </lineage>
</organism>
<dbReference type="RefSeq" id="WP_199566996.1">
    <property type="nucleotide sequence ID" value="NZ_JAENBP010000001.1"/>
</dbReference>
<proteinExistence type="predicted"/>
<keyword evidence="3" id="KW-1185">Reference proteome</keyword>
<comment type="caution">
    <text evidence="2">The sequence shown here is derived from an EMBL/GenBank/DDBJ whole genome shotgun (WGS) entry which is preliminary data.</text>
</comment>
<accession>A0A934UCV9</accession>
<reference evidence="2 3" key="1">
    <citation type="journal article" date="2021" name="Int. J. Syst. Evol. Microbiol.">
        <title>Streptococcus vicugnae sp. nov., isolated from faeces of alpacas (Vicugna pacos) and cattle (Bos taurus), Streptococcus zalophi sp. nov., and Streptococcus pacificus sp. nov., isolated from respiratory tract of California sea lions (Zalophus californianus).</title>
        <authorList>
            <person name="Volokhov D.V."/>
            <person name="Zagorodnyaya T.A."/>
            <person name="Shen Z."/>
            <person name="Blom J."/>
            <person name="Furtak V.A."/>
            <person name="Eisenberg T."/>
            <person name="Fan P."/>
            <person name="Jeong K.C."/>
            <person name="Gao Y."/>
            <person name="Zhang S."/>
            <person name="Amselle M."/>
        </authorList>
    </citation>
    <scope>NUCLEOTIDE SEQUENCE [LARGE SCALE GENOMIC DNA]</scope>
    <source>
        <strain evidence="3">CSL7508-lung</strain>
    </source>
</reference>
<gene>
    <name evidence="2" type="ORF">JHK64_00280</name>
</gene>
<keyword evidence="1" id="KW-1133">Transmembrane helix</keyword>
<feature type="transmembrane region" description="Helical" evidence="1">
    <location>
        <begin position="78"/>
        <end position="96"/>
    </location>
</feature>
<keyword evidence="1" id="KW-0812">Transmembrane</keyword>
<dbReference type="Proteomes" id="UP000644875">
    <property type="component" value="Unassembled WGS sequence"/>
</dbReference>
<name>A0A934UCV9_9STRE</name>
<evidence type="ECO:0000256" key="1">
    <source>
        <dbReference type="SAM" id="Phobius"/>
    </source>
</evidence>
<dbReference type="AlphaFoldDB" id="A0A934UCV9"/>
<evidence type="ECO:0000313" key="2">
    <source>
        <dbReference type="EMBL" id="MBJ8349064.1"/>
    </source>
</evidence>
<sequence>MAITLTRKKFHLGTSDIAFKVYLDGDFVVKIYEEETVTIPLTKSEGVLIVKPFLGTKVSFNVTDGDDLVLVANRFNQILYRYFIFYGIYMLLPISIPNFISIIFFVLLLSAFIFPIFDIKKLEAFQVT</sequence>
<evidence type="ECO:0000313" key="3">
    <source>
        <dbReference type="Proteomes" id="UP000644875"/>
    </source>
</evidence>
<protein>
    <submittedName>
        <fullName evidence="2">Uncharacterized protein</fullName>
    </submittedName>
</protein>